<name>A0ABX7NG39_9BACT</name>
<organism evidence="1 2">
    <name type="scientific">Myxococcus landrumensis</name>
    <dbReference type="NCBI Taxonomy" id="2813577"/>
    <lineage>
        <taxon>Bacteria</taxon>
        <taxon>Pseudomonadati</taxon>
        <taxon>Myxococcota</taxon>
        <taxon>Myxococcia</taxon>
        <taxon>Myxococcales</taxon>
        <taxon>Cystobacterineae</taxon>
        <taxon>Myxococcaceae</taxon>
        <taxon>Myxococcus</taxon>
    </lineage>
</organism>
<protein>
    <recommendedName>
        <fullName evidence="3">CENP-V/GFA domain-containing protein</fullName>
    </recommendedName>
</protein>
<gene>
    <name evidence="1" type="ORF">JY572_15890</name>
</gene>
<dbReference type="Proteomes" id="UP000663090">
    <property type="component" value="Chromosome"/>
</dbReference>
<keyword evidence="2" id="KW-1185">Reference proteome</keyword>
<proteinExistence type="predicted"/>
<dbReference type="Pfam" id="PF19648">
    <property type="entry name" value="DUF6151"/>
    <property type="match status" value="1"/>
</dbReference>
<dbReference type="RefSeq" id="WP_206719057.1">
    <property type="nucleotide sequence ID" value="NZ_CP071091.1"/>
</dbReference>
<sequence length="179" mass="19782">MTQPPQLRCACGQVRLEVEGTPIVSSECYCNSCRAAGARLATLPSARSVLGPYGGTHFVLYRKDRIRFLEGTQHLKEFRLTPESTTRRIVATCCNTPVCLEFKGGHWLSLYACLWPEGTLPPLDLRTMTSDLPASVVLPDDVPSGKWHQASFFARLLGAWIMMGFRAPRLSGINGEVRA</sequence>
<dbReference type="InterPro" id="IPR011057">
    <property type="entry name" value="Mss4-like_sf"/>
</dbReference>
<evidence type="ECO:0000313" key="1">
    <source>
        <dbReference type="EMBL" id="QSQ17436.1"/>
    </source>
</evidence>
<dbReference type="SUPFAM" id="SSF51316">
    <property type="entry name" value="Mss4-like"/>
    <property type="match status" value="1"/>
</dbReference>
<dbReference type="Gene3D" id="3.90.1590.10">
    <property type="entry name" value="glutathione-dependent formaldehyde- activating enzyme (gfa)"/>
    <property type="match status" value="1"/>
</dbReference>
<evidence type="ECO:0000313" key="2">
    <source>
        <dbReference type="Proteomes" id="UP000663090"/>
    </source>
</evidence>
<dbReference type="InterPro" id="IPR046149">
    <property type="entry name" value="DUF6151"/>
</dbReference>
<dbReference type="EMBL" id="CP071091">
    <property type="protein sequence ID" value="QSQ17436.1"/>
    <property type="molecule type" value="Genomic_DNA"/>
</dbReference>
<evidence type="ECO:0008006" key="3">
    <source>
        <dbReference type="Google" id="ProtNLM"/>
    </source>
</evidence>
<accession>A0ABX7NG39</accession>
<reference evidence="1 2" key="1">
    <citation type="submission" date="2021-02" db="EMBL/GenBank/DDBJ databases">
        <title>De Novo genome assembly of isolated myxobacteria.</title>
        <authorList>
            <person name="Stevens D.C."/>
        </authorList>
    </citation>
    <scope>NUCLEOTIDE SEQUENCE [LARGE SCALE GENOMIC DNA]</scope>
    <source>
        <strain evidence="1 2">SCHIC003</strain>
    </source>
</reference>